<comment type="caution">
    <text evidence="12">The sequence shown here is derived from an EMBL/GenBank/DDBJ whole genome shotgun (WGS) entry which is preliminary data.</text>
</comment>
<organism evidence="12 13">
    <name type="scientific">Halioxenophilus aromaticivorans</name>
    <dbReference type="NCBI Taxonomy" id="1306992"/>
    <lineage>
        <taxon>Bacteria</taxon>
        <taxon>Pseudomonadati</taxon>
        <taxon>Pseudomonadota</taxon>
        <taxon>Gammaproteobacteria</taxon>
        <taxon>Alteromonadales</taxon>
        <taxon>Alteromonadaceae</taxon>
        <taxon>Halioxenophilus</taxon>
    </lineage>
</organism>
<dbReference type="GO" id="GO:0008237">
    <property type="term" value="F:metallopeptidase activity"/>
    <property type="evidence" value="ECO:0007669"/>
    <property type="project" value="UniProtKB-KW"/>
</dbReference>
<gene>
    <name evidence="12" type="ORF">GCM10025791_15040</name>
</gene>
<reference evidence="13" key="1">
    <citation type="journal article" date="2019" name="Int. J. Syst. Evol. Microbiol.">
        <title>The Global Catalogue of Microorganisms (GCM) 10K type strain sequencing project: providing services to taxonomists for standard genome sequencing and annotation.</title>
        <authorList>
            <consortium name="The Broad Institute Genomics Platform"/>
            <consortium name="The Broad Institute Genome Sequencing Center for Infectious Disease"/>
            <person name="Wu L."/>
            <person name="Ma J."/>
        </authorList>
    </citation>
    <scope>NUCLEOTIDE SEQUENCE [LARGE SCALE GENOMIC DNA]</scope>
    <source>
        <strain evidence="13">JCM 19134</strain>
    </source>
</reference>
<dbReference type="NCBIfam" id="TIGR01887">
    <property type="entry name" value="dipeptidaselike"/>
    <property type="match status" value="1"/>
</dbReference>
<evidence type="ECO:0000259" key="11">
    <source>
        <dbReference type="Pfam" id="PF07687"/>
    </source>
</evidence>
<dbReference type="GO" id="GO:0006526">
    <property type="term" value="P:L-arginine biosynthetic process"/>
    <property type="evidence" value="ECO:0007669"/>
    <property type="project" value="TreeGrafter"/>
</dbReference>
<dbReference type="GO" id="GO:0016805">
    <property type="term" value="F:dipeptidase activity"/>
    <property type="evidence" value="ECO:0007669"/>
    <property type="project" value="UniProtKB-KW"/>
</dbReference>
<keyword evidence="10" id="KW-0472">Membrane</keyword>
<dbReference type="InterPro" id="IPR011650">
    <property type="entry name" value="Peptidase_M20_dimer"/>
</dbReference>
<proteinExistence type="inferred from homology"/>
<evidence type="ECO:0000313" key="13">
    <source>
        <dbReference type="Proteomes" id="UP001409585"/>
    </source>
</evidence>
<feature type="transmembrane region" description="Helical" evidence="10">
    <location>
        <begin position="20"/>
        <end position="39"/>
    </location>
</feature>
<keyword evidence="10" id="KW-0812">Transmembrane</keyword>
<dbReference type="Gene3D" id="3.40.630.10">
    <property type="entry name" value="Zn peptidases"/>
    <property type="match status" value="1"/>
</dbReference>
<keyword evidence="6" id="KW-0862">Zinc</keyword>
<evidence type="ECO:0000256" key="4">
    <source>
        <dbReference type="ARBA" id="ARBA00022723"/>
    </source>
</evidence>
<dbReference type="Pfam" id="PF07687">
    <property type="entry name" value="M20_dimer"/>
    <property type="match status" value="1"/>
</dbReference>
<dbReference type="InterPro" id="IPR036264">
    <property type="entry name" value="Bact_exopeptidase_dim_dom"/>
</dbReference>
<accession>A0AAV3U0Q2</accession>
<comment type="similarity">
    <text evidence="2">Belongs to the peptidase M20A family.</text>
</comment>
<dbReference type="InterPro" id="IPR002933">
    <property type="entry name" value="Peptidase_M20"/>
</dbReference>
<dbReference type="PANTHER" id="PTHR43808">
    <property type="entry name" value="ACETYLORNITHINE DEACETYLASE"/>
    <property type="match status" value="1"/>
</dbReference>
<dbReference type="GO" id="GO:0008777">
    <property type="term" value="F:acetylornithine deacetylase activity"/>
    <property type="evidence" value="ECO:0007669"/>
    <property type="project" value="TreeGrafter"/>
</dbReference>
<comment type="cofactor">
    <cofactor evidence="1">
        <name>Zn(2+)</name>
        <dbReference type="ChEBI" id="CHEBI:29105"/>
    </cofactor>
</comment>
<feature type="domain" description="Peptidase M20 dimerisation" evidence="11">
    <location>
        <begin position="353"/>
        <end position="466"/>
    </location>
</feature>
<keyword evidence="8" id="KW-0482">Metalloprotease</keyword>
<evidence type="ECO:0000256" key="2">
    <source>
        <dbReference type="ARBA" id="ARBA00006247"/>
    </source>
</evidence>
<evidence type="ECO:0000256" key="5">
    <source>
        <dbReference type="ARBA" id="ARBA00022801"/>
    </source>
</evidence>
<dbReference type="Pfam" id="PF01546">
    <property type="entry name" value="Peptidase_M20"/>
    <property type="match status" value="1"/>
</dbReference>
<evidence type="ECO:0000256" key="6">
    <source>
        <dbReference type="ARBA" id="ARBA00022833"/>
    </source>
</evidence>
<dbReference type="NCBIfam" id="NF004809">
    <property type="entry name" value="PRK06156.1"/>
    <property type="match status" value="1"/>
</dbReference>
<evidence type="ECO:0000256" key="9">
    <source>
        <dbReference type="ARBA" id="ARBA00023285"/>
    </source>
</evidence>
<dbReference type="InterPro" id="IPR010964">
    <property type="entry name" value="M20A_pepV-rel"/>
</dbReference>
<dbReference type="AlphaFoldDB" id="A0AAV3U0Q2"/>
<keyword evidence="7" id="KW-0224">Dipeptidase</keyword>
<evidence type="ECO:0000256" key="1">
    <source>
        <dbReference type="ARBA" id="ARBA00001947"/>
    </source>
</evidence>
<evidence type="ECO:0000313" key="12">
    <source>
        <dbReference type="EMBL" id="GAA4938182.1"/>
    </source>
</evidence>
<dbReference type="RefSeq" id="WP_345419531.1">
    <property type="nucleotide sequence ID" value="NZ_AP031496.1"/>
</dbReference>
<evidence type="ECO:0000256" key="8">
    <source>
        <dbReference type="ARBA" id="ARBA00023049"/>
    </source>
</evidence>
<evidence type="ECO:0000256" key="7">
    <source>
        <dbReference type="ARBA" id="ARBA00022997"/>
    </source>
</evidence>
<dbReference type="InterPro" id="IPR001261">
    <property type="entry name" value="ArgE/DapE_CS"/>
</dbReference>
<dbReference type="EMBL" id="BAABLX010000009">
    <property type="protein sequence ID" value="GAA4938182.1"/>
    <property type="molecule type" value="Genomic_DNA"/>
</dbReference>
<dbReference type="GO" id="GO:0008270">
    <property type="term" value="F:zinc ion binding"/>
    <property type="evidence" value="ECO:0007669"/>
    <property type="project" value="InterPro"/>
</dbReference>
<dbReference type="SUPFAM" id="SSF53187">
    <property type="entry name" value="Zn-dependent exopeptidases"/>
    <property type="match status" value="1"/>
</dbReference>
<keyword evidence="3" id="KW-0645">Protease</keyword>
<evidence type="ECO:0000256" key="3">
    <source>
        <dbReference type="ARBA" id="ARBA00022670"/>
    </source>
</evidence>
<keyword evidence="9" id="KW-0170">Cobalt</keyword>
<sequence length="573" mass="62638">MTRSFAPSSEPSLKHRAHHLLVPFFAIAALVLAGCAWQGPNTDSFKAYLAQQSKSLPRSEKKAIKRFLADESLTPEQQNVVQHQLGRYSVAKYGDEAMATLEQWVAIPTYRQDGVPQHENPEFKKMAAAIQAKAEAFGLAFRNIDDRVYEITLPGATDELIGVHAHADVVPVNPANWVLDNGTKLDPFKVTKIGNKMYGRGTEDDKNGIVVTLYGMRVILEENLPLQRTFKLLVDTTEETSGGAIAYYFERNPTPEYNLAMDGGYPVVIAEKGYGVVMTEFPVRSGQGLGLEFVGLTGGLASNQIPKVATALVNSPDLENSAAMLRGAAQQFVLEHGGNFSIDVTEQNEQLLITVTGVSAHSSDPASGVNPVARLLLFIDLINQRGGAQQNHITAAAHYAAQNWGLNFYAEKLGVDFSHPFMGPLTSAITLVNLNHERLQLAVNLRVPEGKPTAQLKQEIEQKLQDWKRSTRVNFDLDITIAEPMYRNPKGAWVNALLDVASANLGLPREFAASSGATSVHNLPNGVQFGLSMPGVKYTGHNANEFKTVDQFLLDLQVVTEMLVKVGQLPELN</sequence>
<dbReference type="Proteomes" id="UP001409585">
    <property type="component" value="Unassembled WGS sequence"/>
</dbReference>
<protein>
    <submittedName>
        <fullName evidence="12">Dipeptidase</fullName>
    </submittedName>
</protein>
<evidence type="ECO:0000256" key="10">
    <source>
        <dbReference type="SAM" id="Phobius"/>
    </source>
</evidence>
<dbReference type="InterPro" id="IPR050072">
    <property type="entry name" value="Peptidase_M20A"/>
</dbReference>
<keyword evidence="13" id="KW-1185">Reference proteome</keyword>
<name>A0AAV3U0Q2_9ALTE</name>
<keyword evidence="4" id="KW-0479">Metal-binding</keyword>
<keyword evidence="5" id="KW-0378">Hydrolase</keyword>
<dbReference type="PROSITE" id="PS00758">
    <property type="entry name" value="ARGE_DAPE_CPG2_1"/>
    <property type="match status" value="1"/>
</dbReference>
<dbReference type="PROSITE" id="PS51257">
    <property type="entry name" value="PROKAR_LIPOPROTEIN"/>
    <property type="match status" value="1"/>
</dbReference>
<dbReference type="PANTHER" id="PTHR43808:SF31">
    <property type="entry name" value="N-ACETYL-L-CITRULLINE DEACETYLASE"/>
    <property type="match status" value="1"/>
</dbReference>
<dbReference type="GO" id="GO:0006508">
    <property type="term" value="P:proteolysis"/>
    <property type="evidence" value="ECO:0007669"/>
    <property type="project" value="UniProtKB-KW"/>
</dbReference>
<dbReference type="Gene3D" id="3.30.70.360">
    <property type="match status" value="2"/>
</dbReference>
<dbReference type="SUPFAM" id="SSF55031">
    <property type="entry name" value="Bacterial exopeptidase dimerisation domain"/>
    <property type="match status" value="1"/>
</dbReference>
<keyword evidence="10" id="KW-1133">Transmembrane helix</keyword>